<dbReference type="SMART" id="SM00475">
    <property type="entry name" value="53EXOc"/>
    <property type="match status" value="1"/>
</dbReference>
<feature type="domain" description="5'-3' exonuclease" evidence="8">
    <location>
        <begin position="2"/>
        <end position="281"/>
    </location>
</feature>
<keyword evidence="4" id="KW-0238">DNA-binding</keyword>
<evidence type="ECO:0000259" key="8">
    <source>
        <dbReference type="SMART" id="SM00475"/>
    </source>
</evidence>
<evidence type="ECO:0000256" key="7">
    <source>
        <dbReference type="SAM" id="MobiDB-lite"/>
    </source>
</evidence>
<dbReference type="CDD" id="cd09898">
    <property type="entry name" value="H3TH_53EXO"/>
    <property type="match status" value="1"/>
</dbReference>
<keyword evidence="3 10" id="KW-0269">Exonuclease</keyword>
<dbReference type="NCBIfam" id="NF005927">
    <property type="entry name" value="PRK07942.1"/>
    <property type="match status" value="1"/>
</dbReference>
<dbReference type="SUPFAM" id="SSF47807">
    <property type="entry name" value="5' to 3' exonuclease, C-terminal subdomain"/>
    <property type="match status" value="1"/>
</dbReference>
<dbReference type="Gene3D" id="3.40.50.1010">
    <property type="entry name" value="5'-nuclease"/>
    <property type="match status" value="1"/>
</dbReference>
<dbReference type="InterPro" id="IPR020046">
    <property type="entry name" value="5-3_exonucl_a-hlix_arch_N"/>
</dbReference>
<protein>
    <recommendedName>
        <fullName evidence="6">5'-3' exonuclease</fullName>
    </recommendedName>
</protein>
<dbReference type="InterPro" id="IPR012337">
    <property type="entry name" value="RNaseH-like_sf"/>
</dbReference>
<proteinExistence type="predicted"/>
<dbReference type="Pfam" id="PF00929">
    <property type="entry name" value="RNase_T"/>
    <property type="match status" value="1"/>
</dbReference>
<evidence type="ECO:0000256" key="5">
    <source>
        <dbReference type="ARBA" id="ARBA00049957"/>
    </source>
</evidence>
<dbReference type="PANTHER" id="PTHR42646">
    <property type="entry name" value="FLAP ENDONUCLEASE XNI"/>
    <property type="match status" value="1"/>
</dbReference>
<keyword evidence="1" id="KW-0540">Nuclease</keyword>
<dbReference type="EMBL" id="FXZI01000001">
    <property type="protein sequence ID" value="SMX71085.1"/>
    <property type="molecule type" value="Genomic_DNA"/>
</dbReference>
<dbReference type="PANTHER" id="PTHR42646:SF2">
    <property type="entry name" value="5'-3' EXONUCLEASE FAMILY PROTEIN"/>
    <property type="match status" value="1"/>
</dbReference>
<dbReference type="Gene3D" id="1.10.150.20">
    <property type="entry name" value="5' to 3' exonuclease, C-terminal subdomain"/>
    <property type="match status" value="1"/>
</dbReference>
<gene>
    <name evidence="10" type="ORF">BAURA86_00288</name>
</gene>
<dbReference type="InterPro" id="IPR020045">
    <property type="entry name" value="DNA_polI_H3TH"/>
</dbReference>
<comment type="function">
    <text evidence="5">5'-3' exonuclease acting preferentially on double-stranded DNA.</text>
</comment>
<feature type="compositionally biased region" description="Low complexity" evidence="7">
    <location>
        <begin position="312"/>
        <end position="348"/>
    </location>
</feature>
<evidence type="ECO:0000259" key="9">
    <source>
        <dbReference type="SMART" id="SM00479"/>
    </source>
</evidence>
<dbReference type="Pfam" id="PF01367">
    <property type="entry name" value="5_3_exonuc"/>
    <property type="match status" value="1"/>
</dbReference>
<dbReference type="SUPFAM" id="SSF53098">
    <property type="entry name" value="Ribonuclease H-like"/>
    <property type="match status" value="1"/>
</dbReference>
<dbReference type="SMART" id="SM00479">
    <property type="entry name" value="EXOIII"/>
    <property type="match status" value="1"/>
</dbReference>
<dbReference type="GO" id="GO:0008409">
    <property type="term" value="F:5'-3' exonuclease activity"/>
    <property type="evidence" value="ECO:0007669"/>
    <property type="project" value="InterPro"/>
</dbReference>
<evidence type="ECO:0000256" key="1">
    <source>
        <dbReference type="ARBA" id="ARBA00022722"/>
    </source>
</evidence>
<accession>A0A2H1I7C8</accession>
<dbReference type="InterPro" id="IPR038969">
    <property type="entry name" value="FEN"/>
</dbReference>
<evidence type="ECO:0000313" key="11">
    <source>
        <dbReference type="Proteomes" id="UP000234300"/>
    </source>
</evidence>
<dbReference type="InterPro" id="IPR029060">
    <property type="entry name" value="PIN-like_dom_sf"/>
</dbReference>
<dbReference type="SMART" id="SM00279">
    <property type="entry name" value="HhH2"/>
    <property type="match status" value="1"/>
</dbReference>
<feature type="domain" description="Exonuclease" evidence="9">
    <location>
        <begin position="363"/>
        <end position="536"/>
    </location>
</feature>
<evidence type="ECO:0000256" key="4">
    <source>
        <dbReference type="ARBA" id="ARBA00023125"/>
    </source>
</evidence>
<dbReference type="Gene3D" id="3.30.420.10">
    <property type="entry name" value="Ribonuclease H-like superfamily/Ribonuclease H"/>
    <property type="match status" value="1"/>
</dbReference>
<evidence type="ECO:0000256" key="6">
    <source>
        <dbReference type="ARBA" id="ARBA00050026"/>
    </source>
</evidence>
<dbReference type="SUPFAM" id="SSF88723">
    <property type="entry name" value="PIN domain-like"/>
    <property type="match status" value="1"/>
</dbReference>
<dbReference type="InterPro" id="IPR013520">
    <property type="entry name" value="Ribonucl_H"/>
</dbReference>
<evidence type="ECO:0000256" key="2">
    <source>
        <dbReference type="ARBA" id="ARBA00022801"/>
    </source>
</evidence>
<dbReference type="GO" id="GO:0033567">
    <property type="term" value="P:DNA replication, Okazaki fragment processing"/>
    <property type="evidence" value="ECO:0007669"/>
    <property type="project" value="InterPro"/>
</dbReference>
<dbReference type="InterPro" id="IPR008918">
    <property type="entry name" value="HhH2"/>
</dbReference>
<organism evidence="10 11">
    <name type="scientific">Brevibacterium aurantiacum</name>
    <dbReference type="NCBI Taxonomy" id="273384"/>
    <lineage>
        <taxon>Bacteria</taxon>
        <taxon>Bacillati</taxon>
        <taxon>Actinomycetota</taxon>
        <taxon>Actinomycetes</taxon>
        <taxon>Micrococcales</taxon>
        <taxon>Brevibacteriaceae</taxon>
        <taxon>Brevibacterium</taxon>
    </lineage>
</organism>
<dbReference type="GO" id="GO:0017108">
    <property type="term" value="F:5'-flap endonuclease activity"/>
    <property type="evidence" value="ECO:0007669"/>
    <property type="project" value="InterPro"/>
</dbReference>
<evidence type="ECO:0000313" key="10">
    <source>
        <dbReference type="EMBL" id="SMX71085.1"/>
    </source>
</evidence>
<name>A0A2H1I7C8_BREAU</name>
<sequence>MKPLVLIDTPALYYRAFYSVPDSIVNDEGQPVNAVRGVLDAIAQMIRRFDSPRVVATMDADWRPAFRTAIMPEYKAARVKDAEAGTEIPPELDAQLPIMTDVLRAAGIPIAEVDGTEADDVIATMAAQSQTPVVIVSPDRDLLALIDAASDVSVLRPRKGGEWEAISQADLPEAYGVPDGTRYRELAAMRGDPSDGLPGAPGIGEKTAATLLANFGSLESIIKAAKAGVKTGGLSPKRAATLIEEEETLHKTIEVMRCLTDVAHGLDLESVPGECDRTAVEAAAHGQNIRRSVDNLIAALGDAGRGNDQSGTTQPAPVPTSTTAAGAGSGPASGSAAASVSPAKSRASQSPGSVSAEAWSQSRLVGFDLETTGVDPATARIVTAAFVESADNARTWLADPGVEIPEPARAVHGITTEFAQANGAPVAEVVAELCTVLADLKAEGAVVVGHNIVYDLSVMSAEVKRHQPHIGLAALLPTIVDTFVLDKKVEQFRRGKRTLTETAKRWKVSLLDAHDAAADALAALDISRALAQSSEEIAQLTRDEIMAAQGEWKRDQAADLQSWLRRKGNAEAVVDGSWPMA</sequence>
<dbReference type="InterPro" id="IPR036279">
    <property type="entry name" value="5-3_exonuclease_C_sf"/>
</dbReference>
<dbReference type="CDD" id="cd06127">
    <property type="entry name" value="DEDDh"/>
    <property type="match status" value="1"/>
</dbReference>
<dbReference type="CDD" id="cd09859">
    <property type="entry name" value="PIN_53EXO"/>
    <property type="match status" value="1"/>
</dbReference>
<dbReference type="Pfam" id="PF02739">
    <property type="entry name" value="5_3_exonuc_N"/>
    <property type="match status" value="1"/>
</dbReference>
<dbReference type="InterPro" id="IPR036397">
    <property type="entry name" value="RNaseH_sf"/>
</dbReference>
<dbReference type="InterPro" id="IPR002421">
    <property type="entry name" value="5-3_exonuclease"/>
</dbReference>
<feature type="region of interest" description="Disordered" evidence="7">
    <location>
        <begin position="301"/>
        <end position="355"/>
    </location>
</feature>
<keyword evidence="2" id="KW-0378">Hydrolase</keyword>
<evidence type="ECO:0000256" key="3">
    <source>
        <dbReference type="ARBA" id="ARBA00022839"/>
    </source>
</evidence>
<dbReference type="GO" id="GO:0003677">
    <property type="term" value="F:DNA binding"/>
    <property type="evidence" value="ECO:0007669"/>
    <property type="project" value="UniProtKB-KW"/>
</dbReference>
<dbReference type="Proteomes" id="UP000234300">
    <property type="component" value="Unassembled WGS sequence"/>
</dbReference>
<dbReference type="RefSeq" id="WP_236850403.1">
    <property type="nucleotide sequence ID" value="NZ_BJME01000025.1"/>
</dbReference>
<reference evidence="10 11" key="1">
    <citation type="submission" date="2017-03" db="EMBL/GenBank/DDBJ databases">
        <authorList>
            <person name="Afonso C.L."/>
            <person name="Miller P.J."/>
            <person name="Scott M.A."/>
            <person name="Spackman E."/>
            <person name="Goraichik I."/>
            <person name="Dimitrov K.M."/>
            <person name="Suarez D.L."/>
            <person name="Swayne D.E."/>
        </authorList>
    </citation>
    <scope>NUCLEOTIDE SEQUENCE [LARGE SCALE GENOMIC DNA]</scope>
    <source>
        <strain evidence="11">8(6)</strain>
    </source>
</reference>
<dbReference type="AlphaFoldDB" id="A0A2H1I7C8"/>